<dbReference type="GO" id="GO:0005886">
    <property type="term" value="C:plasma membrane"/>
    <property type="evidence" value="ECO:0007669"/>
    <property type="project" value="UniProtKB-SubCell"/>
</dbReference>
<protein>
    <submittedName>
        <fullName evidence="8">Serine threonine- kinase PBS1</fullName>
    </submittedName>
</protein>
<dbReference type="EMBL" id="CACTIH010009110">
    <property type="protein sequence ID" value="CAA3024549.1"/>
    <property type="molecule type" value="Genomic_DNA"/>
</dbReference>
<dbReference type="PANTHER" id="PTHR47985:SF4">
    <property type="entry name" value="SERINE_THREONINE-PROTEIN KINASE PBL27"/>
    <property type="match status" value="1"/>
</dbReference>
<accession>A0A8S0UVG9</accession>
<dbReference type="GO" id="GO:0004674">
    <property type="term" value="F:protein serine/threonine kinase activity"/>
    <property type="evidence" value="ECO:0007669"/>
    <property type="project" value="UniProtKB-KW"/>
</dbReference>
<dbReference type="Gene3D" id="3.30.200.20">
    <property type="entry name" value="Phosphorylase Kinase, domain 1"/>
    <property type="match status" value="1"/>
</dbReference>
<evidence type="ECO:0000256" key="4">
    <source>
        <dbReference type="ARBA" id="ARBA00022840"/>
    </source>
</evidence>
<keyword evidence="5" id="KW-0472">Membrane</keyword>
<gene>
    <name evidence="8" type="ORF">OLEA9_A026604</name>
</gene>
<dbReference type="SUPFAM" id="SSF56112">
    <property type="entry name" value="Protein kinase-like (PK-like)"/>
    <property type="match status" value="1"/>
</dbReference>
<evidence type="ECO:0000256" key="2">
    <source>
        <dbReference type="ARBA" id="ARBA00022527"/>
    </source>
</evidence>
<keyword evidence="8" id="KW-0418">Kinase</keyword>
<reference evidence="8 9" key="1">
    <citation type="submission" date="2019-12" db="EMBL/GenBank/DDBJ databases">
        <authorList>
            <person name="Alioto T."/>
            <person name="Alioto T."/>
            <person name="Gomez Garrido J."/>
        </authorList>
    </citation>
    <scope>NUCLEOTIDE SEQUENCE [LARGE SCALE GENOMIC DNA]</scope>
</reference>
<comment type="subcellular location">
    <subcellularLocation>
        <location evidence="1">Cell membrane</location>
        <topology evidence="1">Lipid-anchor</topology>
    </subcellularLocation>
</comment>
<evidence type="ECO:0000313" key="8">
    <source>
        <dbReference type="EMBL" id="CAA3024549.1"/>
    </source>
</evidence>
<dbReference type="Proteomes" id="UP000594638">
    <property type="component" value="Unassembled WGS sequence"/>
</dbReference>
<keyword evidence="3" id="KW-0547">Nucleotide-binding</keyword>
<keyword evidence="4" id="KW-0067">ATP-binding</keyword>
<dbReference type="PROSITE" id="PS50011">
    <property type="entry name" value="PROTEIN_KINASE_DOM"/>
    <property type="match status" value="1"/>
</dbReference>
<dbReference type="Pfam" id="PF00069">
    <property type="entry name" value="Pkinase"/>
    <property type="match status" value="1"/>
</dbReference>
<evidence type="ECO:0000313" key="9">
    <source>
        <dbReference type="Proteomes" id="UP000594638"/>
    </source>
</evidence>
<evidence type="ECO:0000259" key="7">
    <source>
        <dbReference type="PROSITE" id="PS50011"/>
    </source>
</evidence>
<keyword evidence="6" id="KW-0449">Lipoprotein</keyword>
<name>A0A8S0UVG9_OLEEU</name>
<evidence type="ECO:0000256" key="1">
    <source>
        <dbReference type="ARBA" id="ARBA00004193"/>
    </source>
</evidence>
<dbReference type="Gramene" id="OE9A026604T1">
    <property type="protein sequence ID" value="OE9A026604C1"/>
    <property type="gene ID" value="OE9A026604"/>
</dbReference>
<sequence length="204" mass="23242">MPYLDLIIPQDPSVKMSTKLEQIPDSSVSEDDDQPKSKVLTFSYHELATATNNFRQESLIGECGFGSVYQGKLESTGQIVAVKLLNRSGLQGNKELLVEVLMLSLLRHPNLVNLIDSCAEREQRLLVYNCPWDHWKVTSRSEGQKLLTSVRASLWFPFRPDANILQQVIIMRKVTTLAKPIYDGIRSYTRHGSLELEYEDEDRS</sequence>
<keyword evidence="2" id="KW-0723">Serine/threonine-protein kinase</keyword>
<organism evidence="8 9">
    <name type="scientific">Olea europaea subsp. europaea</name>
    <dbReference type="NCBI Taxonomy" id="158383"/>
    <lineage>
        <taxon>Eukaryota</taxon>
        <taxon>Viridiplantae</taxon>
        <taxon>Streptophyta</taxon>
        <taxon>Embryophyta</taxon>
        <taxon>Tracheophyta</taxon>
        <taxon>Spermatophyta</taxon>
        <taxon>Magnoliopsida</taxon>
        <taxon>eudicotyledons</taxon>
        <taxon>Gunneridae</taxon>
        <taxon>Pentapetalae</taxon>
        <taxon>asterids</taxon>
        <taxon>lamiids</taxon>
        <taxon>Lamiales</taxon>
        <taxon>Oleaceae</taxon>
        <taxon>Oleeae</taxon>
        <taxon>Olea</taxon>
    </lineage>
</organism>
<dbReference type="InterPro" id="IPR000719">
    <property type="entry name" value="Prot_kinase_dom"/>
</dbReference>
<proteinExistence type="predicted"/>
<keyword evidence="8" id="KW-0808">Transferase</keyword>
<keyword evidence="9" id="KW-1185">Reference proteome</keyword>
<evidence type="ECO:0000256" key="6">
    <source>
        <dbReference type="ARBA" id="ARBA00023288"/>
    </source>
</evidence>
<evidence type="ECO:0000256" key="3">
    <source>
        <dbReference type="ARBA" id="ARBA00022741"/>
    </source>
</evidence>
<dbReference type="AlphaFoldDB" id="A0A8S0UVG9"/>
<evidence type="ECO:0000256" key="5">
    <source>
        <dbReference type="ARBA" id="ARBA00023136"/>
    </source>
</evidence>
<comment type="caution">
    <text evidence="8">The sequence shown here is derived from an EMBL/GenBank/DDBJ whole genome shotgun (WGS) entry which is preliminary data.</text>
</comment>
<dbReference type="FunFam" id="3.30.200.20:FF:000162">
    <property type="entry name" value="Adenine nucleotide alpha hydrolase-like domain kinase"/>
    <property type="match status" value="1"/>
</dbReference>
<dbReference type="GO" id="GO:0005524">
    <property type="term" value="F:ATP binding"/>
    <property type="evidence" value="ECO:0007669"/>
    <property type="project" value="UniProtKB-KW"/>
</dbReference>
<dbReference type="InterPro" id="IPR011009">
    <property type="entry name" value="Kinase-like_dom_sf"/>
</dbReference>
<dbReference type="PANTHER" id="PTHR47985">
    <property type="entry name" value="OS07G0668900 PROTEIN"/>
    <property type="match status" value="1"/>
</dbReference>
<feature type="domain" description="Protein kinase" evidence="7">
    <location>
        <begin position="54"/>
        <end position="204"/>
    </location>
</feature>
<dbReference type="OrthoDB" id="4062651at2759"/>